<organism evidence="5 6">
    <name type="scientific">Candidatus Spyradenecus faecavium</name>
    <dbReference type="NCBI Taxonomy" id="2840947"/>
    <lineage>
        <taxon>Bacteria</taxon>
        <taxon>Pseudomonadati</taxon>
        <taxon>Lentisphaerota</taxon>
        <taxon>Lentisphaeria</taxon>
        <taxon>Lentisphaerales</taxon>
        <taxon>Lentisphaeraceae</taxon>
        <taxon>Lentisphaeraceae incertae sedis</taxon>
        <taxon>Candidatus Spyradenecus</taxon>
    </lineage>
</organism>
<sequence length="218" mass="23960">MGMNAPTLFFDLDGTLIDSRGDIANSVNLTRADYGLPPLPLEEVTKMVGNGARQLMLRAMPDFADRLDEIVANNKRQYAAHLVERTFMYPGVPEGLAALRALGCKMAVTSNKTSAHIPRILEALGILRFFDVTVGGGDVPELKPAPDLLYLAAKRMGVEVRPTDWVIGDHYTDLEVGRHAGVKVCHCAYGFGQPRGERFDVEVQDLREFADYLKGLLA</sequence>
<dbReference type="InterPro" id="IPR023214">
    <property type="entry name" value="HAD_sf"/>
</dbReference>
<comment type="pathway">
    <text evidence="2">Organic acid metabolism; glycolate biosynthesis; glycolate from 2-phosphoglycolate: step 1/1.</text>
</comment>
<reference evidence="5" key="1">
    <citation type="submission" date="2020-10" db="EMBL/GenBank/DDBJ databases">
        <authorList>
            <person name="Gilroy R."/>
        </authorList>
    </citation>
    <scope>NUCLEOTIDE SEQUENCE</scope>
    <source>
        <strain evidence="5">35461</strain>
    </source>
</reference>
<gene>
    <name evidence="5" type="ORF">IAC79_01060</name>
</gene>
<dbReference type="SFLD" id="SFLDG01129">
    <property type="entry name" value="C1.5:_HAD__Beta-PGM__Phosphata"/>
    <property type="match status" value="1"/>
</dbReference>
<evidence type="ECO:0000313" key="5">
    <source>
        <dbReference type="EMBL" id="HIV08689.1"/>
    </source>
</evidence>
<dbReference type="SFLD" id="SFLDG01135">
    <property type="entry name" value="C1.5.6:_HAD__Beta-PGM__Phospha"/>
    <property type="match status" value="1"/>
</dbReference>
<dbReference type="Gene3D" id="1.10.150.240">
    <property type="entry name" value="Putative phosphatase, domain 2"/>
    <property type="match status" value="1"/>
</dbReference>
<dbReference type="Gene3D" id="3.40.50.1000">
    <property type="entry name" value="HAD superfamily/HAD-like"/>
    <property type="match status" value="1"/>
</dbReference>
<dbReference type="PANTHER" id="PTHR43434:SF1">
    <property type="entry name" value="PHOSPHOGLYCOLATE PHOSPHATASE"/>
    <property type="match status" value="1"/>
</dbReference>
<comment type="caution">
    <text evidence="5">The sequence shown here is derived from an EMBL/GenBank/DDBJ whole genome shotgun (WGS) entry which is preliminary data.</text>
</comment>
<dbReference type="AlphaFoldDB" id="A0A9D1NL41"/>
<dbReference type="EC" id="3.1.3.18" evidence="4"/>
<dbReference type="InterPro" id="IPR023198">
    <property type="entry name" value="PGP-like_dom2"/>
</dbReference>
<accession>A0A9D1NL41</accession>
<dbReference type="InterPro" id="IPR036412">
    <property type="entry name" value="HAD-like_sf"/>
</dbReference>
<proteinExistence type="inferred from homology"/>
<dbReference type="Pfam" id="PF13419">
    <property type="entry name" value="HAD_2"/>
    <property type="match status" value="1"/>
</dbReference>
<evidence type="ECO:0000256" key="3">
    <source>
        <dbReference type="ARBA" id="ARBA00006171"/>
    </source>
</evidence>
<protein>
    <recommendedName>
        <fullName evidence="4">phosphoglycolate phosphatase</fullName>
        <ecNumber evidence="4">3.1.3.18</ecNumber>
    </recommendedName>
</protein>
<dbReference type="Proteomes" id="UP000886845">
    <property type="component" value="Unassembled WGS sequence"/>
</dbReference>
<dbReference type="InterPro" id="IPR050155">
    <property type="entry name" value="HAD-like_hydrolase_sf"/>
</dbReference>
<dbReference type="GO" id="GO:0008967">
    <property type="term" value="F:phosphoglycolate phosphatase activity"/>
    <property type="evidence" value="ECO:0007669"/>
    <property type="project" value="UniProtKB-EC"/>
</dbReference>
<reference evidence="5" key="2">
    <citation type="journal article" date="2021" name="PeerJ">
        <title>Extensive microbial diversity within the chicken gut microbiome revealed by metagenomics and culture.</title>
        <authorList>
            <person name="Gilroy R."/>
            <person name="Ravi A."/>
            <person name="Getino M."/>
            <person name="Pursley I."/>
            <person name="Horton D.L."/>
            <person name="Alikhan N.F."/>
            <person name="Baker D."/>
            <person name="Gharbi K."/>
            <person name="Hall N."/>
            <person name="Watson M."/>
            <person name="Adriaenssens E.M."/>
            <person name="Foster-Nyarko E."/>
            <person name="Jarju S."/>
            <person name="Secka A."/>
            <person name="Antonio M."/>
            <person name="Oren A."/>
            <person name="Chaudhuri R.R."/>
            <person name="La Ragione R."/>
            <person name="Hildebrand F."/>
            <person name="Pallen M.J."/>
        </authorList>
    </citation>
    <scope>NUCLEOTIDE SEQUENCE</scope>
    <source>
        <strain evidence="5">35461</strain>
    </source>
</reference>
<comment type="catalytic activity">
    <reaction evidence="1">
        <text>2-phosphoglycolate + H2O = glycolate + phosphate</text>
        <dbReference type="Rhea" id="RHEA:14369"/>
        <dbReference type="ChEBI" id="CHEBI:15377"/>
        <dbReference type="ChEBI" id="CHEBI:29805"/>
        <dbReference type="ChEBI" id="CHEBI:43474"/>
        <dbReference type="ChEBI" id="CHEBI:58033"/>
        <dbReference type="EC" id="3.1.3.18"/>
    </reaction>
</comment>
<dbReference type="SUPFAM" id="SSF56784">
    <property type="entry name" value="HAD-like"/>
    <property type="match status" value="1"/>
</dbReference>
<name>A0A9D1NL41_9BACT</name>
<evidence type="ECO:0000313" key="6">
    <source>
        <dbReference type="Proteomes" id="UP000886845"/>
    </source>
</evidence>
<evidence type="ECO:0000256" key="4">
    <source>
        <dbReference type="ARBA" id="ARBA00013078"/>
    </source>
</evidence>
<dbReference type="InterPro" id="IPR041492">
    <property type="entry name" value="HAD_2"/>
</dbReference>
<comment type="similarity">
    <text evidence="3">Belongs to the HAD-like hydrolase superfamily. CbbY/CbbZ/Gph/YieH family.</text>
</comment>
<dbReference type="GO" id="GO:0006281">
    <property type="term" value="P:DNA repair"/>
    <property type="evidence" value="ECO:0007669"/>
    <property type="project" value="TreeGrafter"/>
</dbReference>
<dbReference type="GO" id="GO:0005829">
    <property type="term" value="C:cytosol"/>
    <property type="evidence" value="ECO:0007669"/>
    <property type="project" value="TreeGrafter"/>
</dbReference>
<dbReference type="PANTHER" id="PTHR43434">
    <property type="entry name" value="PHOSPHOGLYCOLATE PHOSPHATASE"/>
    <property type="match status" value="1"/>
</dbReference>
<keyword evidence="5" id="KW-0378">Hydrolase</keyword>
<dbReference type="EMBL" id="DVOR01000036">
    <property type="protein sequence ID" value="HIV08689.1"/>
    <property type="molecule type" value="Genomic_DNA"/>
</dbReference>
<evidence type="ECO:0000256" key="2">
    <source>
        <dbReference type="ARBA" id="ARBA00004818"/>
    </source>
</evidence>
<evidence type="ECO:0000256" key="1">
    <source>
        <dbReference type="ARBA" id="ARBA00000830"/>
    </source>
</evidence>
<dbReference type="SFLD" id="SFLDS00003">
    <property type="entry name" value="Haloacid_Dehalogenase"/>
    <property type="match status" value="1"/>
</dbReference>